<protein>
    <submittedName>
        <fullName evidence="1">Uncharacterized protein</fullName>
    </submittedName>
</protein>
<gene>
    <name evidence="1" type="ORF">SAMN05216412_11361</name>
</gene>
<dbReference type="EMBL" id="FOHI01000013">
    <property type="protein sequence ID" value="SET70461.1"/>
    <property type="molecule type" value="Genomic_DNA"/>
</dbReference>
<organism evidence="1 2">
    <name type="scientific">Nitrosospira multiformis</name>
    <dbReference type="NCBI Taxonomy" id="1231"/>
    <lineage>
        <taxon>Bacteria</taxon>
        <taxon>Pseudomonadati</taxon>
        <taxon>Pseudomonadota</taxon>
        <taxon>Betaproteobacteria</taxon>
        <taxon>Nitrosomonadales</taxon>
        <taxon>Nitrosomonadaceae</taxon>
        <taxon>Nitrosospira</taxon>
    </lineage>
</organism>
<dbReference type="OrthoDB" id="8558007at2"/>
<sequence>MPPAFIAAIPGIIAGATLAEIVTVASIALTVGTTVFGAVQQKAAAKKAKRRAAQAREDFLNSLQERTITRIATDAPHRYVYGRAMVGADIVAILSSGPNEEFKHLVCVHAAHESDGIEKIYINGKELGPLDADGFVTSGEYYSTKTESVTETFSAAPFTLAHMPSSAVRVVAYGTWISGAFRFPSSGEVPYTVSGKTITVTAAPTSPFPFGGTMQITHYSVSYQYQTNTSQVRVQKHLGAPGDPADATLLAECPDKWKSTATLTGFTYTVIRLDLRQPEFQGGVPDIKVLMRGKKLYDPRTGETKWSQNPALATYDYLTSEMCGVNPADIPLSNIITAANVCDEQVPGLC</sequence>
<evidence type="ECO:0000313" key="1">
    <source>
        <dbReference type="EMBL" id="SET70461.1"/>
    </source>
</evidence>
<dbReference type="Proteomes" id="UP000183339">
    <property type="component" value="Unassembled WGS sequence"/>
</dbReference>
<dbReference type="AlphaFoldDB" id="A0A1I0GHG1"/>
<accession>A0A1I0GHG1</accession>
<name>A0A1I0GHG1_9PROT</name>
<reference evidence="1 2" key="1">
    <citation type="submission" date="2016-10" db="EMBL/GenBank/DDBJ databases">
        <authorList>
            <person name="de Groot N.N."/>
        </authorList>
    </citation>
    <scope>NUCLEOTIDE SEQUENCE [LARGE SCALE GENOMIC DNA]</scope>
    <source>
        <strain evidence="1 2">Nl7</strain>
    </source>
</reference>
<evidence type="ECO:0000313" key="2">
    <source>
        <dbReference type="Proteomes" id="UP000183339"/>
    </source>
</evidence>
<proteinExistence type="predicted"/>
<dbReference type="RefSeq" id="WP_074709342.1">
    <property type="nucleotide sequence ID" value="NZ_FOHI01000013.1"/>
</dbReference>